<evidence type="ECO:0000256" key="10">
    <source>
        <dbReference type="SAM" id="MobiDB-lite"/>
    </source>
</evidence>
<evidence type="ECO:0000256" key="9">
    <source>
        <dbReference type="ARBA" id="ARBA00023136"/>
    </source>
</evidence>
<feature type="transmembrane region" description="Helical" evidence="11">
    <location>
        <begin position="92"/>
        <end position="116"/>
    </location>
</feature>
<protein>
    <recommendedName>
        <fullName evidence="3">dolichol kinase</fullName>
        <ecNumber evidence="3">2.7.1.108</ecNumber>
    </recommendedName>
</protein>
<evidence type="ECO:0000256" key="2">
    <source>
        <dbReference type="ARBA" id="ARBA00010794"/>
    </source>
</evidence>
<evidence type="ECO:0000256" key="5">
    <source>
        <dbReference type="ARBA" id="ARBA00022692"/>
    </source>
</evidence>
<dbReference type="InterPro" id="IPR032974">
    <property type="entry name" value="Polypren_kinase"/>
</dbReference>
<evidence type="ECO:0000256" key="1">
    <source>
        <dbReference type="ARBA" id="ARBA00004477"/>
    </source>
</evidence>
<comment type="similarity">
    <text evidence="2">Belongs to the polyprenol kinase family.</text>
</comment>
<feature type="compositionally biased region" description="Basic and acidic residues" evidence="10">
    <location>
        <begin position="542"/>
        <end position="553"/>
    </location>
</feature>
<sequence length="553" mass="60790">MPEKRVLVESLVVFAVALCVHRAVWDRFSWCALALAVQAFYVQFKWDHLLRLGNAVFRFRAGANSGLLPACMVAPLLGIVMKERCGAAGMVYFERLGLVVSSSGMAIALFLSVIALGVTKPTPTNTCVLSGVAGGLFVYTAKHSLTVSEVIEVLEVLLIFVYLSMVLLYLLPRCFTPGEALLVLTGISFVLNQLIKRSLNAGESKGDPVDFFLMVVVVGVVLLGLFFAALFFFMDSGTWVSSMFFHMMTAVLGLGVIMPWLYRLIRRNPLFWFYQFLSQTQRRVYLLSYWVLLAASACAVVLYQNAKRASGSKKHQASTVTRKYFHLIVVATYVPGLIYDRQLLYVASAVCLGVFILLEYVRFFTIKPFGHWLRHLLSLFLDERDSGPLVLTHIYLLLGMSLPVWLFPRPCAPKGALPGAGALAHYAGVLAVGVGDSVASVCGSTMGEIRWPGTKKTFEGTMTAIFAQVIAVAVILIFDPAVDLNASYAWILASITLVSLLEAYTSQGRIGKGRTWAPSRQTWCRVSSPARSGPFAAGCRSETLHRGEETRGQ</sequence>
<reference evidence="12" key="1">
    <citation type="submission" date="2009-12" db="EMBL/GenBank/DDBJ databases">
        <title>The Genome Sequence of Anolis carolinensis (Green Anole Lizard).</title>
        <authorList>
            <consortium name="The Genome Sequencing Platform"/>
            <person name="Di Palma F."/>
            <person name="Alfoldi J."/>
            <person name="Heiman D."/>
            <person name="Young S."/>
            <person name="Grabherr M."/>
            <person name="Johnson J."/>
            <person name="Lander E.S."/>
            <person name="Lindblad-Toh K."/>
        </authorList>
    </citation>
    <scope>NUCLEOTIDE SEQUENCE [LARGE SCALE GENOMIC DNA]</scope>
    <source>
        <strain evidence="12">JBL SC #1</strain>
    </source>
</reference>
<comment type="subcellular location">
    <subcellularLocation>
        <location evidence="1">Endoplasmic reticulum membrane</location>
        <topology evidence="1">Multi-pass membrane protein</topology>
    </subcellularLocation>
</comment>
<feature type="transmembrane region" description="Helical" evidence="11">
    <location>
        <begin position="245"/>
        <end position="265"/>
    </location>
</feature>
<evidence type="ECO:0000313" key="12">
    <source>
        <dbReference type="Ensembl" id="ENSACAP00000011915.3"/>
    </source>
</evidence>
<dbReference type="GO" id="GO:0005789">
    <property type="term" value="C:endoplasmic reticulum membrane"/>
    <property type="evidence" value="ECO:0000318"/>
    <property type="project" value="GO_Central"/>
</dbReference>
<dbReference type="FunCoup" id="H9GIK9">
    <property type="interactions" value="672"/>
</dbReference>
<dbReference type="PANTHER" id="PTHR13205">
    <property type="entry name" value="TRANSMEMBRANE PROTEIN 15-RELATED"/>
    <property type="match status" value="1"/>
</dbReference>
<dbReference type="PANTHER" id="PTHR13205:SF15">
    <property type="entry name" value="DOLICHOL KINASE"/>
    <property type="match status" value="1"/>
</dbReference>
<dbReference type="Bgee" id="ENSACAG00000012177">
    <property type="expression patterns" value="Expressed in kidney and 10 other cell types or tissues"/>
</dbReference>
<keyword evidence="6" id="KW-0418">Kinase</keyword>
<evidence type="ECO:0000313" key="13">
    <source>
        <dbReference type="Proteomes" id="UP000001646"/>
    </source>
</evidence>
<accession>H9GIK9</accession>
<dbReference type="STRING" id="28377.ENSACAP00000011915"/>
<feature type="transmembrane region" description="Helical" evidence="11">
    <location>
        <begin position="484"/>
        <end position="504"/>
    </location>
</feature>
<proteinExistence type="inferred from homology"/>
<dbReference type="Proteomes" id="UP000001646">
    <property type="component" value="Unplaced"/>
</dbReference>
<keyword evidence="7" id="KW-0256">Endoplasmic reticulum</keyword>
<evidence type="ECO:0000256" key="8">
    <source>
        <dbReference type="ARBA" id="ARBA00022989"/>
    </source>
</evidence>
<feature type="transmembrane region" description="Helical" evidence="11">
    <location>
        <begin position="12"/>
        <end position="41"/>
    </location>
</feature>
<feature type="transmembrane region" description="Helical" evidence="11">
    <location>
        <begin position="324"/>
        <end position="339"/>
    </location>
</feature>
<keyword evidence="9 11" id="KW-0472">Membrane</keyword>
<reference evidence="12" key="3">
    <citation type="submission" date="2025-09" db="UniProtKB">
        <authorList>
            <consortium name="Ensembl"/>
        </authorList>
    </citation>
    <scope>IDENTIFICATION</scope>
</reference>
<keyword evidence="8 11" id="KW-1133">Transmembrane helix</keyword>
<dbReference type="InParanoid" id="H9GIK9"/>
<evidence type="ECO:0000256" key="6">
    <source>
        <dbReference type="ARBA" id="ARBA00022777"/>
    </source>
</evidence>
<keyword evidence="4" id="KW-0808">Transferase</keyword>
<evidence type="ECO:0000256" key="3">
    <source>
        <dbReference type="ARBA" id="ARBA00012132"/>
    </source>
</evidence>
<dbReference type="Ensembl" id="ENSACAT00000012159.3">
    <property type="protein sequence ID" value="ENSACAP00000011915.3"/>
    <property type="gene ID" value="ENSACAG00000012177.3"/>
</dbReference>
<evidence type="ECO:0000256" key="11">
    <source>
        <dbReference type="SAM" id="Phobius"/>
    </source>
</evidence>
<dbReference type="GO" id="GO:0043048">
    <property type="term" value="P:dolichyl monophosphate biosynthetic process"/>
    <property type="evidence" value="ECO:0000318"/>
    <property type="project" value="GO_Central"/>
</dbReference>
<feature type="transmembrane region" description="Helical" evidence="11">
    <location>
        <begin position="458"/>
        <end position="478"/>
    </location>
</feature>
<dbReference type="GO" id="GO:0004168">
    <property type="term" value="F:dolichol kinase activity"/>
    <property type="evidence" value="ECO:0000318"/>
    <property type="project" value="GO_Central"/>
</dbReference>
<keyword evidence="13" id="KW-1185">Reference proteome</keyword>
<feature type="region of interest" description="Disordered" evidence="10">
    <location>
        <begin position="530"/>
        <end position="553"/>
    </location>
</feature>
<feature type="transmembrane region" description="Helical" evidence="11">
    <location>
        <begin position="386"/>
        <end position="406"/>
    </location>
</feature>
<dbReference type="GeneTree" id="ENSGT00390000004067"/>
<name>H9GIK9_ANOCA</name>
<feature type="transmembrane region" description="Helical" evidence="11">
    <location>
        <begin position="61"/>
        <end position="80"/>
    </location>
</feature>
<dbReference type="AlphaFoldDB" id="H9GIK9"/>
<reference evidence="12" key="2">
    <citation type="submission" date="2025-08" db="UniProtKB">
        <authorList>
            <consortium name="Ensembl"/>
        </authorList>
    </citation>
    <scope>IDENTIFICATION</scope>
</reference>
<dbReference type="EC" id="2.7.1.108" evidence="3"/>
<feature type="transmembrane region" description="Helical" evidence="11">
    <location>
        <begin position="285"/>
        <end position="303"/>
    </location>
</feature>
<feature type="transmembrane region" description="Helical" evidence="11">
    <location>
        <begin position="345"/>
        <end position="365"/>
    </location>
</feature>
<organism evidence="12 13">
    <name type="scientific">Anolis carolinensis</name>
    <name type="common">Green anole</name>
    <name type="synonym">American chameleon</name>
    <dbReference type="NCBI Taxonomy" id="28377"/>
    <lineage>
        <taxon>Eukaryota</taxon>
        <taxon>Metazoa</taxon>
        <taxon>Chordata</taxon>
        <taxon>Craniata</taxon>
        <taxon>Vertebrata</taxon>
        <taxon>Euteleostomi</taxon>
        <taxon>Lepidosauria</taxon>
        <taxon>Squamata</taxon>
        <taxon>Bifurcata</taxon>
        <taxon>Unidentata</taxon>
        <taxon>Episquamata</taxon>
        <taxon>Toxicofera</taxon>
        <taxon>Iguania</taxon>
        <taxon>Dactyloidae</taxon>
        <taxon>Anolis</taxon>
    </lineage>
</organism>
<evidence type="ECO:0000256" key="4">
    <source>
        <dbReference type="ARBA" id="ARBA00022679"/>
    </source>
</evidence>
<evidence type="ECO:0000256" key="7">
    <source>
        <dbReference type="ARBA" id="ARBA00022824"/>
    </source>
</evidence>
<keyword evidence="5 11" id="KW-0812">Transmembrane</keyword>
<feature type="transmembrane region" description="Helical" evidence="11">
    <location>
        <begin position="211"/>
        <end position="233"/>
    </location>
</feature>
<dbReference type="HOGENOM" id="CLU_027611_2_1_1"/>
<dbReference type="eggNOG" id="KOG2468">
    <property type="taxonomic scope" value="Eukaryota"/>
</dbReference>